<keyword evidence="2" id="KW-1185">Reference proteome</keyword>
<proteinExistence type="predicted"/>
<protein>
    <submittedName>
        <fullName evidence="1">Phage tail protein</fullName>
    </submittedName>
</protein>
<gene>
    <name evidence="1" type="ORF">JI744_14600</name>
</gene>
<sequence length="192" mass="21511">MIRIDIEAAEIRALARELDATPSQIGKAVTRALSRTAGTLRRMARPVLTKGLDLRRSNALRKRLKELRVGRKGYVQNSVGRTGEIQAIALWFGLNDMPASWFKGRPSQTTSGVEFRGHQFPGAFLARMKNGKVGIYKRSAKGRFPIREQTVPISDEAQTILEDEIFAHAAEIFMHHFAVDLRARVRGFGSPR</sequence>
<name>A0A8J7SWV8_9RHOB</name>
<reference evidence="1" key="1">
    <citation type="submission" date="2021-01" db="EMBL/GenBank/DDBJ databases">
        <title>Genome seq and assembly of Tabrizicola sp. KVB23.</title>
        <authorList>
            <person name="Chhetri G."/>
        </authorList>
    </citation>
    <scope>NUCLEOTIDE SEQUENCE</scope>
    <source>
        <strain evidence="1">KVB23</strain>
    </source>
</reference>
<dbReference type="Proteomes" id="UP000619033">
    <property type="component" value="Unassembled WGS sequence"/>
</dbReference>
<evidence type="ECO:0000313" key="2">
    <source>
        <dbReference type="Proteomes" id="UP000619033"/>
    </source>
</evidence>
<dbReference type="Pfam" id="PF06763">
    <property type="entry name" value="Minor_tail_Z"/>
    <property type="match status" value="1"/>
</dbReference>
<dbReference type="EMBL" id="JAESVP010000007">
    <property type="protein sequence ID" value="MBL4929334.1"/>
    <property type="molecule type" value="Genomic_DNA"/>
</dbReference>
<accession>A0A8J7SWV8</accession>
<dbReference type="RefSeq" id="WP_202661870.1">
    <property type="nucleotide sequence ID" value="NZ_JAESVP010000007.1"/>
</dbReference>
<dbReference type="AlphaFoldDB" id="A0A8J7SWV8"/>
<comment type="caution">
    <text evidence="1">The sequence shown here is derived from an EMBL/GenBank/DDBJ whole genome shotgun (WGS) entry which is preliminary data.</text>
</comment>
<organism evidence="1 2">
    <name type="scientific">Fuscibacter oryzae</name>
    <dbReference type="NCBI Taxonomy" id="2803939"/>
    <lineage>
        <taxon>Bacteria</taxon>
        <taxon>Pseudomonadati</taxon>
        <taxon>Pseudomonadota</taxon>
        <taxon>Alphaproteobacteria</taxon>
        <taxon>Rhodobacterales</taxon>
        <taxon>Paracoccaceae</taxon>
        <taxon>Fuscibacter</taxon>
    </lineage>
</organism>
<evidence type="ECO:0000313" key="1">
    <source>
        <dbReference type="EMBL" id="MBL4929334.1"/>
    </source>
</evidence>
<dbReference type="InterPro" id="IPR010633">
    <property type="entry name" value="Phage_lambda_GpZ"/>
</dbReference>